<sequence>AILSAIARIDNHDFWLTSDGGYQGPDSVWKEFLEVKPSCALTDPGLQPAAADFPIVLRTLQKITEKCVTPGYSAGRSFFAPSKTTATRFKLRHKLFEGLDPDIDDDDESDGPTSDAFSMERWPLTKEKNRAELMALKSTHRILPVPAYDIAGDLIKPSAYRRSLQDAIVEIHFTMSHWGIAKTKQDVYGGEIQLIRVLVAPTAPSSAGKKRRLP</sequence>
<dbReference type="EMBL" id="KN834139">
    <property type="protein sequence ID" value="KIK11918.1"/>
    <property type="molecule type" value="Genomic_DNA"/>
</dbReference>
<name>A0A0C9YVL2_9AGAM</name>
<reference evidence="1 2" key="1">
    <citation type="submission" date="2014-04" db="EMBL/GenBank/DDBJ databases">
        <authorList>
            <consortium name="DOE Joint Genome Institute"/>
            <person name="Kuo A."/>
            <person name="Kohler A."/>
            <person name="Costa M.D."/>
            <person name="Nagy L.G."/>
            <person name="Floudas D."/>
            <person name="Copeland A."/>
            <person name="Barry K.W."/>
            <person name="Cichocki N."/>
            <person name="Veneault-Fourrey C."/>
            <person name="LaButti K."/>
            <person name="Lindquist E.A."/>
            <person name="Lipzen A."/>
            <person name="Lundell T."/>
            <person name="Morin E."/>
            <person name="Murat C."/>
            <person name="Sun H."/>
            <person name="Tunlid A."/>
            <person name="Henrissat B."/>
            <person name="Grigoriev I.V."/>
            <person name="Hibbett D.S."/>
            <person name="Martin F."/>
            <person name="Nordberg H.P."/>
            <person name="Cantor M.N."/>
            <person name="Hua S.X."/>
        </authorList>
    </citation>
    <scope>NUCLEOTIDE SEQUENCE [LARGE SCALE GENOMIC DNA]</scope>
    <source>
        <strain evidence="1 2">441</strain>
    </source>
</reference>
<evidence type="ECO:0000313" key="1">
    <source>
        <dbReference type="EMBL" id="KIK11918.1"/>
    </source>
</evidence>
<gene>
    <name evidence="1" type="ORF">PISMIDRAFT_78579</name>
</gene>
<organism evidence="1 2">
    <name type="scientific">Pisolithus microcarpus 441</name>
    <dbReference type="NCBI Taxonomy" id="765257"/>
    <lineage>
        <taxon>Eukaryota</taxon>
        <taxon>Fungi</taxon>
        <taxon>Dikarya</taxon>
        <taxon>Basidiomycota</taxon>
        <taxon>Agaricomycotina</taxon>
        <taxon>Agaricomycetes</taxon>
        <taxon>Agaricomycetidae</taxon>
        <taxon>Boletales</taxon>
        <taxon>Sclerodermatineae</taxon>
        <taxon>Pisolithaceae</taxon>
        <taxon>Pisolithus</taxon>
    </lineage>
</organism>
<proteinExistence type="predicted"/>
<dbReference type="AlphaFoldDB" id="A0A0C9YVL2"/>
<protein>
    <submittedName>
        <fullName evidence="1">Uncharacterized protein</fullName>
    </submittedName>
</protein>
<reference evidence="2" key="2">
    <citation type="submission" date="2015-01" db="EMBL/GenBank/DDBJ databases">
        <title>Evolutionary Origins and Diversification of the Mycorrhizal Mutualists.</title>
        <authorList>
            <consortium name="DOE Joint Genome Institute"/>
            <consortium name="Mycorrhizal Genomics Consortium"/>
            <person name="Kohler A."/>
            <person name="Kuo A."/>
            <person name="Nagy L.G."/>
            <person name="Floudas D."/>
            <person name="Copeland A."/>
            <person name="Barry K.W."/>
            <person name="Cichocki N."/>
            <person name="Veneault-Fourrey C."/>
            <person name="LaButti K."/>
            <person name="Lindquist E.A."/>
            <person name="Lipzen A."/>
            <person name="Lundell T."/>
            <person name="Morin E."/>
            <person name="Murat C."/>
            <person name="Riley R."/>
            <person name="Ohm R."/>
            <person name="Sun H."/>
            <person name="Tunlid A."/>
            <person name="Henrissat B."/>
            <person name="Grigoriev I.V."/>
            <person name="Hibbett D.S."/>
            <person name="Martin F."/>
        </authorList>
    </citation>
    <scope>NUCLEOTIDE SEQUENCE [LARGE SCALE GENOMIC DNA]</scope>
    <source>
        <strain evidence="2">441</strain>
    </source>
</reference>
<accession>A0A0C9YVL2</accession>
<feature type="non-terminal residue" evidence="1">
    <location>
        <position position="214"/>
    </location>
</feature>
<feature type="non-terminal residue" evidence="1">
    <location>
        <position position="1"/>
    </location>
</feature>
<dbReference type="OrthoDB" id="2685635at2759"/>
<keyword evidence="2" id="KW-1185">Reference proteome</keyword>
<dbReference type="Proteomes" id="UP000054018">
    <property type="component" value="Unassembled WGS sequence"/>
</dbReference>
<dbReference type="HOGENOM" id="CLU_046434_1_0_1"/>
<evidence type="ECO:0000313" key="2">
    <source>
        <dbReference type="Proteomes" id="UP000054018"/>
    </source>
</evidence>